<accession>A0ABU3VJC6</accession>
<dbReference type="Proteomes" id="UP001255416">
    <property type="component" value="Unassembled WGS sequence"/>
</dbReference>
<keyword evidence="3 4" id="KW-0408">Iron</keyword>
<dbReference type="PROSITE" id="PS51007">
    <property type="entry name" value="CYTC"/>
    <property type="match status" value="1"/>
</dbReference>
<sequence length="134" mass="14347">MRIVQTIVTSALLCLGAQVFAQDVKNGADLYRLHCATCHGIEATGQGPMAGVLLTKPADLAALEVENGGVFPTERVIRRIDGRDPLISHGSPMPVYGFFFEGEDTPLKTPSGQPILTSKPIVDLLGYLQSIQVN</sequence>
<comment type="caution">
    <text evidence="7">The sequence shown here is derived from an EMBL/GenBank/DDBJ whole genome shotgun (WGS) entry which is preliminary data.</text>
</comment>
<name>A0ABU3VJC6_9RHOB</name>
<keyword evidence="5" id="KW-0732">Signal</keyword>
<keyword evidence="1 4" id="KW-0349">Heme</keyword>
<dbReference type="EMBL" id="JASMWN010000022">
    <property type="protein sequence ID" value="MDU9006287.1"/>
    <property type="molecule type" value="Genomic_DNA"/>
</dbReference>
<dbReference type="Gene3D" id="1.10.760.10">
    <property type="entry name" value="Cytochrome c-like domain"/>
    <property type="match status" value="1"/>
</dbReference>
<proteinExistence type="predicted"/>
<feature type="domain" description="Cytochrome c" evidence="6">
    <location>
        <begin position="22"/>
        <end position="132"/>
    </location>
</feature>
<dbReference type="InterPro" id="IPR036909">
    <property type="entry name" value="Cyt_c-like_dom_sf"/>
</dbReference>
<evidence type="ECO:0000256" key="1">
    <source>
        <dbReference type="ARBA" id="ARBA00022617"/>
    </source>
</evidence>
<dbReference type="RefSeq" id="WP_316781115.1">
    <property type="nucleotide sequence ID" value="NZ_JASMWN010000022.1"/>
</dbReference>
<evidence type="ECO:0000259" key="6">
    <source>
        <dbReference type="PROSITE" id="PS51007"/>
    </source>
</evidence>
<organism evidence="7 8">
    <name type="scientific">Sedimentitalea todarodis</name>
    <dbReference type="NCBI Taxonomy" id="1631240"/>
    <lineage>
        <taxon>Bacteria</taxon>
        <taxon>Pseudomonadati</taxon>
        <taxon>Pseudomonadota</taxon>
        <taxon>Alphaproteobacteria</taxon>
        <taxon>Rhodobacterales</taxon>
        <taxon>Paracoccaceae</taxon>
        <taxon>Sedimentitalea</taxon>
    </lineage>
</organism>
<evidence type="ECO:0000313" key="7">
    <source>
        <dbReference type="EMBL" id="MDU9006287.1"/>
    </source>
</evidence>
<dbReference type="SUPFAM" id="SSF46626">
    <property type="entry name" value="Cytochrome c"/>
    <property type="match status" value="1"/>
</dbReference>
<dbReference type="Pfam" id="PF00034">
    <property type="entry name" value="Cytochrom_C"/>
    <property type="match status" value="1"/>
</dbReference>
<reference evidence="8" key="1">
    <citation type="submission" date="2023-05" db="EMBL/GenBank/DDBJ databases">
        <title>Sedimentitalea sp. nov. JM2-8.</title>
        <authorList>
            <person name="Huang J."/>
        </authorList>
    </citation>
    <scope>NUCLEOTIDE SEQUENCE [LARGE SCALE GENOMIC DNA]</scope>
    <source>
        <strain evidence="8">KHS03</strain>
    </source>
</reference>
<feature type="chain" id="PRO_5045135844" evidence="5">
    <location>
        <begin position="22"/>
        <end position="134"/>
    </location>
</feature>
<dbReference type="InterPro" id="IPR009056">
    <property type="entry name" value="Cyt_c-like_dom"/>
</dbReference>
<evidence type="ECO:0000256" key="4">
    <source>
        <dbReference type="PROSITE-ProRule" id="PRU00433"/>
    </source>
</evidence>
<gene>
    <name evidence="7" type="ORF">QO231_20860</name>
</gene>
<keyword evidence="8" id="KW-1185">Reference proteome</keyword>
<feature type="signal peptide" evidence="5">
    <location>
        <begin position="1"/>
        <end position="21"/>
    </location>
</feature>
<evidence type="ECO:0000256" key="3">
    <source>
        <dbReference type="ARBA" id="ARBA00023004"/>
    </source>
</evidence>
<protein>
    <submittedName>
        <fullName evidence="7">Cytochrome c</fullName>
    </submittedName>
</protein>
<keyword evidence="2 4" id="KW-0479">Metal-binding</keyword>
<evidence type="ECO:0000256" key="5">
    <source>
        <dbReference type="SAM" id="SignalP"/>
    </source>
</evidence>
<evidence type="ECO:0000313" key="8">
    <source>
        <dbReference type="Proteomes" id="UP001255416"/>
    </source>
</evidence>
<evidence type="ECO:0000256" key="2">
    <source>
        <dbReference type="ARBA" id="ARBA00022723"/>
    </source>
</evidence>